<feature type="region of interest" description="Disordered" evidence="1">
    <location>
        <begin position="464"/>
        <end position="522"/>
    </location>
</feature>
<sequence length="792" mass="87543">MTTTAGATADFDLTPDPRVLQMLGEIHLSQWRCLAELVDNSIDGFMSAQRLENVIANPEVVITVPRTDTAAARVSVRDNGPGMSSETLEHAVRAGWSGNSPIGSLGLFGMGFNIATARLGLVTEVWTSRAGDPHEIGVRIDLDELKAQRNFRVARQTRPKADHTAHGTEIVISKLKPEQRAWLARGQNTTAMRKHLAKAYSALLSPESGDAVFRLELNGTRIQARRHCTWSAERHVETSNGTVHAVERFNLALPARRYCATCMQTLPDGEIACPTGSSSCRVVTVDRRVRGWVGIQRYLHDTDFGLDIIRNGRKIELGIKDLFEWREGDSSEIEYPTDDQRKRGRFVGEIHLDHCRVSYTKDRFERDDPAWDEMVRLVRGDGPLQPLKAKTLGYGANNSPLFRLFQAFRRTSPQGKNGLWSRILVVKDNERALEMAGLFENNEPDYLGDERWWQLVEEQDATVLGAPSPVSPGGAPAPAPGDIPPGFLDDDSGGGGVAPTPPPAPGTTISPAPPAPQTVPDRKPIFELTRKYIHPTYRVEYDVQGFAVDRRDPDLGAGHPWALPLVDVATRTYAFLTDTTHDLYRSTTMTPLDALLIELSHRTMDFLRQTAPDVTFASILADFRREYCADSRLDAGEIIVEAANTLAQIAASLQGKLAEGEGTALHDALSMPAREAIGRRMVARGVAAPRDAIASGAFLTYADPQTIRDFFAAHPELFLDGKFWDDLYVTLDYGSPDVSEEARRVVRARYDGYFADAVWLASQSPMDLERTGRDALIRASLSLKLLRPDTED</sequence>
<reference evidence="2 3" key="1">
    <citation type="submission" date="2024-01" db="EMBL/GenBank/DDBJ databases">
        <title>The diversity of rhizobia nodulating Mimosa spp. in eleven states of Brazil covering several biomes is determined by host plant, location, and edaphic factors.</title>
        <authorList>
            <person name="Rouws L."/>
            <person name="Barauna A."/>
            <person name="Beukes C."/>
            <person name="De Faria S.M."/>
            <person name="Gross E."/>
            <person name="Dos Reis Junior F.B."/>
            <person name="Simon M."/>
            <person name="Maluk M."/>
            <person name="Odee D.W."/>
            <person name="Kenicer G."/>
            <person name="Young J.P.W."/>
            <person name="Reis V.M."/>
            <person name="Zilli J."/>
            <person name="James E.K."/>
        </authorList>
    </citation>
    <scope>NUCLEOTIDE SEQUENCE [LARGE SCALE GENOMIC DNA]</scope>
    <source>
        <strain evidence="2 3">JPY164</strain>
    </source>
</reference>
<dbReference type="RefSeq" id="WP_406952527.1">
    <property type="nucleotide sequence ID" value="NZ_JAYMRW010000006.1"/>
</dbReference>
<feature type="compositionally biased region" description="Low complexity" evidence="1">
    <location>
        <begin position="465"/>
        <end position="474"/>
    </location>
</feature>
<evidence type="ECO:0000256" key="1">
    <source>
        <dbReference type="SAM" id="MobiDB-lite"/>
    </source>
</evidence>
<dbReference type="Proteomes" id="UP001390669">
    <property type="component" value="Unassembled WGS sequence"/>
</dbReference>
<proteinExistence type="predicted"/>
<accession>A0ABU9SCL0</accession>
<comment type="caution">
    <text evidence="2">The sequence shown here is derived from an EMBL/GenBank/DDBJ whole genome shotgun (WGS) entry which is preliminary data.</text>
</comment>
<evidence type="ECO:0000313" key="3">
    <source>
        <dbReference type="Proteomes" id="UP001390669"/>
    </source>
</evidence>
<dbReference type="GO" id="GO:0005524">
    <property type="term" value="F:ATP binding"/>
    <property type="evidence" value="ECO:0007669"/>
    <property type="project" value="UniProtKB-KW"/>
</dbReference>
<keyword evidence="2" id="KW-0547">Nucleotide-binding</keyword>
<evidence type="ECO:0000313" key="2">
    <source>
        <dbReference type="EMBL" id="MEM5449098.1"/>
    </source>
</evidence>
<organism evidence="2 3">
    <name type="scientific">Paraburkholderia guartelaensis</name>
    <dbReference type="NCBI Taxonomy" id="2546446"/>
    <lineage>
        <taxon>Bacteria</taxon>
        <taxon>Pseudomonadati</taxon>
        <taxon>Pseudomonadota</taxon>
        <taxon>Betaproteobacteria</taxon>
        <taxon>Burkholderiales</taxon>
        <taxon>Burkholderiaceae</taxon>
        <taxon>Paraburkholderia</taxon>
    </lineage>
</organism>
<gene>
    <name evidence="2" type="ORF">VSR33_16585</name>
</gene>
<dbReference type="Pfam" id="PF13589">
    <property type="entry name" value="HATPase_c_3"/>
    <property type="match status" value="1"/>
</dbReference>
<dbReference type="Gene3D" id="3.30.565.10">
    <property type="entry name" value="Histidine kinase-like ATPase, C-terminal domain"/>
    <property type="match status" value="1"/>
</dbReference>
<dbReference type="SUPFAM" id="SSF55874">
    <property type="entry name" value="ATPase domain of HSP90 chaperone/DNA topoisomerase II/histidine kinase"/>
    <property type="match status" value="1"/>
</dbReference>
<protein>
    <submittedName>
        <fullName evidence="2">ATP-binding protein</fullName>
    </submittedName>
</protein>
<name>A0ABU9SCL0_9BURK</name>
<feature type="compositionally biased region" description="Pro residues" evidence="1">
    <location>
        <begin position="499"/>
        <end position="517"/>
    </location>
</feature>
<dbReference type="InterPro" id="IPR036890">
    <property type="entry name" value="HATPase_C_sf"/>
</dbReference>
<keyword evidence="3" id="KW-1185">Reference proteome</keyword>
<keyword evidence="2" id="KW-0067">ATP-binding</keyword>
<dbReference type="EMBL" id="JAYMRW010000006">
    <property type="protein sequence ID" value="MEM5449098.1"/>
    <property type="molecule type" value="Genomic_DNA"/>
</dbReference>